<keyword evidence="2" id="KW-1185">Reference proteome</keyword>
<reference evidence="1 2" key="1">
    <citation type="submission" date="2024-07" db="EMBL/GenBank/DDBJ databases">
        <title>Chromosome-level genome assembly of the water stick insect Ranatra chinensis (Heteroptera: Nepidae).</title>
        <authorList>
            <person name="Liu X."/>
        </authorList>
    </citation>
    <scope>NUCLEOTIDE SEQUENCE [LARGE SCALE GENOMIC DNA]</scope>
    <source>
        <strain evidence="1">Cailab_2021Rc</strain>
        <tissue evidence="1">Muscle</tissue>
    </source>
</reference>
<sequence length="115" mass="12996">MQLQFEKCGGKQCTGQVNSVDEIIRSHGVLGPLQVGSIPKEVGRFNSFQVVMSIIQAKKKQKHSDLFYGLRETEMEAIKMKFIDDQESSCDTFLLEKTAVKEEKKRSSHHHEGGL</sequence>
<organism evidence="1 2">
    <name type="scientific">Ranatra chinensis</name>
    <dbReference type="NCBI Taxonomy" id="642074"/>
    <lineage>
        <taxon>Eukaryota</taxon>
        <taxon>Metazoa</taxon>
        <taxon>Ecdysozoa</taxon>
        <taxon>Arthropoda</taxon>
        <taxon>Hexapoda</taxon>
        <taxon>Insecta</taxon>
        <taxon>Pterygota</taxon>
        <taxon>Neoptera</taxon>
        <taxon>Paraneoptera</taxon>
        <taxon>Hemiptera</taxon>
        <taxon>Heteroptera</taxon>
        <taxon>Panheteroptera</taxon>
        <taxon>Nepomorpha</taxon>
        <taxon>Nepidae</taxon>
        <taxon>Ranatrinae</taxon>
        <taxon>Ranatra</taxon>
    </lineage>
</organism>
<gene>
    <name evidence="1" type="ORF">AAG570_011678</name>
</gene>
<evidence type="ECO:0000313" key="1">
    <source>
        <dbReference type="EMBL" id="KAL1130430.1"/>
    </source>
</evidence>
<accession>A0ABD0YGL7</accession>
<proteinExistence type="predicted"/>
<protein>
    <submittedName>
        <fullName evidence="1">Uncharacterized protein</fullName>
    </submittedName>
</protein>
<evidence type="ECO:0000313" key="2">
    <source>
        <dbReference type="Proteomes" id="UP001558652"/>
    </source>
</evidence>
<comment type="caution">
    <text evidence="1">The sequence shown here is derived from an EMBL/GenBank/DDBJ whole genome shotgun (WGS) entry which is preliminary data.</text>
</comment>
<dbReference type="EMBL" id="JBFDAA010000007">
    <property type="protein sequence ID" value="KAL1130430.1"/>
    <property type="molecule type" value="Genomic_DNA"/>
</dbReference>
<name>A0ABD0YGL7_9HEMI</name>
<dbReference type="AlphaFoldDB" id="A0ABD0YGL7"/>
<dbReference type="Proteomes" id="UP001558652">
    <property type="component" value="Unassembled WGS sequence"/>
</dbReference>